<name>A0ABW3C151_SPHXN</name>
<dbReference type="Proteomes" id="UP001597124">
    <property type="component" value="Unassembled WGS sequence"/>
</dbReference>
<keyword evidence="3" id="KW-0804">Transcription</keyword>
<reference evidence="6" key="1">
    <citation type="journal article" date="2019" name="Int. J. Syst. Evol. Microbiol.">
        <title>The Global Catalogue of Microorganisms (GCM) 10K type strain sequencing project: providing services to taxonomists for standard genome sequencing and annotation.</title>
        <authorList>
            <consortium name="The Broad Institute Genomics Platform"/>
            <consortium name="The Broad Institute Genome Sequencing Center for Infectious Disease"/>
            <person name="Wu L."/>
            <person name="Ma J."/>
        </authorList>
    </citation>
    <scope>NUCLEOTIDE SEQUENCE [LARGE SCALE GENOMIC DNA]</scope>
    <source>
        <strain evidence="6">CCUG 52537</strain>
    </source>
</reference>
<dbReference type="InterPro" id="IPR015927">
    <property type="entry name" value="Peptidase_S24_S26A/B/C"/>
</dbReference>
<protein>
    <submittedName>
        <fullName evidence="5">Helix-turn-helix transcriptional regulator</fullName>
    </submittedName>
</protein>
<keyword evidence="1" id="KW-0805">Transcription regulation</keyword>
<evidence type="ECO:0000313" key="5">
    <source>
        <dbReference type="EMBL" id="MFD0848171.1"/>
    </source>
</evidence>
<dbReference type="PANTHER" id="PTHR40661">
    <property type="match status" value="1"/>
</dbReference>
<evidence type="ECO:0000259" key="4">
    <source>
        <dbReference type="Pfam" id="PF00717"/>
    </source>
</evidence>
<evidence type="ECO:0000256" key="1">
    <source>
        <dbReference type="ARBA" id="ARBA00023015"/>
    </source>
</evidence>
<comment type="caution">
    <text evidence="5">The sequence shown here is derived from an EMBL/GenBank/DDBJ whole genome shotgun (WGS) entry which is preliminary data.</text>
</comment>
<dbReference type="CDD" id="cd06529">
    <property type="entry name" value="S24_LexA-like"/>
    <property type="match status" value="1"/>
</dbReference>
<keyword evidence="6" id="KW-1185">Reference proteome</keyword>
<evidence type="ECO:0000256" key="2">
    <source>
        <dbReference type="ARBA" id="ARBA00023125"/>
    </source>
</evidence>
<feature type="domain" description="Peptidase S24/S26A/S26B/S26C" evidence="4">
    <location>
        <begin position="104"/>
        <end position="210"/>
    </location>
</feature>
<dbReference type="SUPFAM" id="SSF51306">
    <property type="entry name" value="LexA/Signal peptidase"/>
    <property type="match status" value="1"/>
</dbReference>
<evidence type="ECO:0000313" key="6">
    <source>
        <dbReference type="Proteomes" id="UP001597124"/>
    </source>
</evidence>
<dbReference type="InterPro" id="IPR039418">
    <property type="entry name" value="LexA-like"/>
</dbReference>
<dbReference type="Gene3D" id="2.10.109.10">
    <property type="entry name" value="Umud Fragment, subunit A"/>
    <property type="match status" value="1"/>
</dbReference>
<sequence>MNAAAVRRTLDTLIHARGEDYASVSRLIGRNSTYIQQFIRRGVPRKLDEDDRRTLARHFDVPEHVLGGPEARVGQAVIARAAEASAVDDYLLIPCLDAAGDAPEAALAFQARWVTGLCSDNPQALTVLRIAGDAMHPTLSHGDPVLVDTADGAEALRDGIYALRSGGNVVVKRLTRNPATQGIAIKSDNPGWPNWEDCAAESLDIVGRVIWVGRELR</sequence>
<dbReference type="InterPro" id="IPR036286">
    <property type="entry name" value="LexA/Signal_pep-like_sf"/>
</dbReference>
<proteinExistence type="predicted"/>
<keyword evidence="2" id="KW-0238">DNA-binding</keyword>
<dbReference type="EMBL" id="JBHTIK010000004">
    <property type="protein sequence ID" value="MFD0848171.1"/>
    <property type="molecule type" value="Genomic_DNA"/>
</dbReference>
<accession>A0ABW3C151</accession>
<evidence type="ECO:0000256" key="3">
    <source>
        <dbReference type="ARBA" id="ARBA00023163"/>
    </source>
</evidence>
<organism evidence="5 6">
    <name type="scientific">Sphingosinicella xenopeptidilytica</name>
    <dbReference type="NCBI Taxonomy" id="364098"/>
    <lineage>
        <taxon>Bacteria</taxon>
        <taxon>Pseudomonadati</taxon>
        <taxon>Pseudomonadota</taxon>
        <taxon>Alphaproteobacteria</taxon>
        <taxon>Sphingomonadales</taxon>
        <taxon>Sphingosinicellaceae</taxon>
        <taxon>Sphingosinicella</taxon>
    </lineage>
</organism>
<dbReference type="PANTHER" id="PTHR40661:SF3">
    <property type="entry name" value="FELS-1 PROPHAGE TRANSCRIPTIONAL REGULATOR"/>
    <property type="match status" value="1"/>
</dbReference>
<gene>
    <name evidence="5" type="ORF">ACFQ00_07540</name>
</gene>
<dbReference type="Pfam" id="PF00717">
    <property type="entry name" value="Peptidase_S24"/>
    <property type="match status" value="1"/>
</dbReference>